<keyword evidence="3" id="KW-1185">Reference proteome</keyword>
<dbReference type="EMBL" id="JAHLDV010000054">
    <property type="protein sequence ID" value="MBU3161261.1"/>
    <property type="molecule type" value="Genomic_DNA"/>
</dbReference>
<evidence type="ECO:0000313" key="3">
    <source>
        <dbReference type="Proteomes" id="UP000776252"/>
    </source>
</evidence>
<organism evidence="2 3">
    <name type="scientific">Clostridium frigoris</name>
    <dbReference type="NCBI Taxonomy" id="205327"/>
    <lineage>
        <taxon>Bacteria</taxon>
        <taxon>Bacillati</taxon>
        <taxon>Bacillota</taxon>
        <taxon>Clostridia</taxon>
        <taxon>Eubacteriales</taxon>
        <taxon>Clostridiaceae</taxon>
        <taxon>Clostridium</taxon>
    </lineage>
</organism>
<evidence type="ECO:0000259" key="1">
    <source>
        <dbReference type="PROSITE" id="PS50965"/>
    </source>
</evidence>
<gene>
    <name evidence="2" type="ORF">KPL37_16205</name>
</gene>
<sequence length="234" mass="27256">MYYELKNSFIPMLCLHDIRIEYHDYVAQIDFIIITNKFLMVLEAKKLNGDIEITSGGDFIRSLKSNSGKVFKKEGMYSPISQNERHVNILREMLLKEGIIKTLPIKSVVILANPKTIINKNKAPKNIQDNIYKYDQITNLLKKELGNDKNTKNMLEKYMYQISDFLVKNNKPIIMNNKDKYSLTKEDFVGNEQVCNTEKLIKQVEKVLQQVKGFRIKKLEKYGDGILEIINRGE</sequence>
<name>A0ABS6BXD2_9CLOT</name>
<proteinExistence type="predicted"/>
<dbReference type="PROSITE" id="PS50965">
    <property type="entry name" value="NERD"/>
    <property type="match status" value="1"/>
</dbReference>
<accession>A0ABS6BXD2</accession>
<comment type="caution">
    <text evidence="2">The sequence shown here is derived from an EMBL/GenBank/DDBJ whole genome shotgun (WGS) entry which is preliminary data.</text>
</comment>
<protein>
    <submittedName>
        <fullName evidence="2">NERD domain-containing protein</fullName>
    </submittedName>
</protein>
<dbReference type="Pfam" id="PF08378">
    <property type="entry name" value="NERD"/>
    <property type="match status" value="1"/>
</dbReference>
<dbReference type="InterPro" id="IPR011528">
    <property type="entry name" value="NERD"/>
</dbReference>
<dbReference type="Proteomes" id="UP000776252">
    <property type="component" value="Unassembled WGS sequence"/>
</dbReference>
<reference evidence="2 3" key="1">
    <citation type="submission" date="2021-06" db="EMBL/GenBank/DDBJ databases">
        <title>Clostridia strains as spoilage organisms.</title>
        <authorList>
            <person name="Wambui J."/>
            <person name="Stephan R."/>
            <person name="Stevens M.J.A."/>
        </authorList>
    </citation>
    <scope>NUCLEOTIDE SEQUENCE [LARGE SCALE GENOMIC DNA]</scope>
    <source>
        <strain evidence="2 3">DSM 14204</strain>
    </source>
</reference>
<feature type="domain" description="NERD" evidence="1">
    <location>
        <begin position="1"/>
        <end position="113"/>
    </location>
</feature>
<evidence type="ECO:0000313" key="2">
    <source>
        <dbReference type="EMBL" id="MBU3161261.1"/>
    </source>
</evidence>